<proteinExistence type="predicted"/>
<comment type="caution">
    <text evidence="1">The sequence shown here is derived from an EMBL/GenBank/DDBJ whole genome shotgun (WGS) entry which is preliminary data.</text>
</comment>
<keyword evidence="4" id="KW-1185">Reference proteome</keyword>
<accession>A0A2W7RGW7</accession>
<dbReference type="Proteomes" id="UP000321927">
    <property type="component" value="Unassembled WGS sequence"/>
</dbReference>
<organism evidence="1 3">
    <name type="scientific">Algoriphagus ratkowskyi</name>
    <dbReference type="NCBI Taxonomy" id="57028"/>
    <lineage>
        <taxon>Bacteria</taxon>
        <taxon>Pseudomonadati</taxon>
        <taxon>Bacteroidota</taxon>
        <taxon>Cytophagia</taxon>
        <taxon>Cytophagales</taxon>
        <taxon>Cyclobacteriaceae</taxon>
        <taxon>Algoriphagus</taxon>
    </lineage>
</organism>
<name>A0A2W7RGW7_9BACT</name>
<protein>
    <submittedName>
        <fullName evidence="1">Uncharacterized protein</fullName>
    </submittedName>
</protein>
<dbReference type="OrthoDB" id="827929at2"/>
<sequence length="88" mass="10321">MDVPIITFEEIIKLNGHDWDQAYSVLNYHLEKGNIKKEVLKCGIVIYHNPTRVQSHNLIHDKIFLPATNTKVVMRPRRNRINKNEDSV</sequence>
<evidence type="ECO:0000313" key="3">
    <source>
        <dbReference type="Proteomes" id="UP000249115"/>
    </source>
</evidence>
<dbReference type="AlphaFoldDB" id="A0A2W7RGW7"/>
<dbReference type="EMBL" id="QKZU01000006">
    <property type="protein sequence ID" value="PZX57590.1"/>
    <property type="molecule type" value="Genomic_DNA"/>
</dbReference>
<gene>
    <name evidence="2" type="ORF">ESW18_04935</name>
    <name evidence="1" type="ORF">LV84_01718</name>
</gene>
<evidence type="ECO:0000313" key="2">
    <source>
        <dbReference type="EMBL" id="TXD78867.1"/>
    </source>
</evidence>
<reference evidence="2 4" key="2">
    <citation type="submission" date="2019-08" db="EMBL/GenBank/DDBJ databases">
        <title>Genome of Algoriphagus ratkowskyi IC026.</title>
        <authorList>
            <person name="Bowman J.P."/>
        </authorList>
    </citation>
    <scope>NUCLEOTIDE SEQUENCE [LARGE SCALE GENOMIC DNA]</scope>
    <source>
        <strain evidence="2 4">IC026</strain>
    </source>
</reference>
<reference evidence="1 3" key="1">
    <citation type="submission" date="2018-06" db="EMBL/GenBank/DDBJ databases">
        <title>Genomic Encyclopedia of Archaeal and Bacterial Type Strains, Phase II (KMG-II): from individual species to whole genera.</title>
        <authorList>
            <person name="Goeker M."/>
        </authorList>
    </citation>
    <scope>NUCLEOTIDE SEQUENCE [LARGE SCALE GENOMIC DNA]</scope>
    <source>
        <strain evidence="1 3">DSM 22686</strain>
    </source>
</reference>
<dbReference type="EMBL" id="VORV01000003">
    <property type="protein sequence ID" value="TXD78867.1"/>
    <property type="molecule type" value="Genomic_DNA"/>
</dbReference>
<evidence type="ECO:0000313" key="1">
    <source>
        <dbReference type="EMBL" id="PZX57590.1"/>
    </source>
</evidence>
<evidence type="ECO:0000313" key="4">
    <source>
        <dbReference type="Proteomes" id="UP000321927"/>
    </source>
</evidence>
<dbReference type="RefSeq" id="WP_086498758.1">
    <property type="nucleotide sequence ID" value="NZ_MSSV01000002.1"/>
</dbReference>
<dbReference type="Proteomes" id="UP000249115">
    <property type="component" value="Unassembled WGS sequence"/>
</dbReference>